<name>A0A438GZA9_VITVI</name>
<sequence>MEEAKVKKISPGGRCWFGVESKSFELLLESVNGKVAGKIAERGRGCSLWIRFGETSLAWLLEGMEDCIVGKFREPFRSVWNEGGRGYKMLLHNNKARRFLPCSTVCIEEKRSIEVVPESRPLEEFKELVRRWEEKGGGHLLKHASYAKGRSSWRGVWVRVLGLPMHLWGKEFFKRLGDACGGYVTMDVKTEERRPEVRDGRERGPCVTRIVEGDKGRLEFESLQALELEPSLLLQATSRGIVSSLDGELFRPPYVMLGRRSSKDKAWGEGSPYNSLG</sequence>
<organism evidence="1 2">
    <name type="scientific">Vitis vinifera</name>
    <name type="common">Grape</name>
    <dbReference type="NCBI Taxonomy" id="29760"/>
    <lineage>
        <taxon>Eukaryota</taxon>
        <taxon>Viridiplantae</taxon>
        <taxon>Streptophyta</taxon>
        <taxon>Embryophyta</taxon>
        <taxon>Tracheophyta</taxon>
        <taxon>Spermatophyta</taxon>
        <taxon>Magnoliopsida</taxon>
        <taxon>eudicotyledons</taxon>
        <taxon>Gunneridae</taxon>
        <taxon>Pentapetalae</taxon>
        <taxon>rosids</taxon>
        <taxon>Vitales</taxon>
        <taxon>Vitaceae</taxon>
        <taxon>Viteae</taxon>
        <taxon>Vitis</taxon>
    </lineage>
</organism>
<dbReference type="AlphaFoldDB" id="A0A438GZA9"/>
<comment type="caution">
    <text evidence="1">The sequence shown here is derived from an EMBL/GenBank/DDBJ whole genome shotgun (WGS) entry which is preliminary data.</text>
</comment>
<evidence type="ECO:0000313" key="1">
    <source>
        <dbReference type="EMBL" id="RVW77575.1"/>
    </source>
</evidence>
<gene>
    <name evidence="1" type="ORF">CK203_050252</name>
</gene>
<protein>
    <submittedName>
        <fullName evidence="1">Uncharacterized protein</fullName>
    </submittedName>
</protein>
<accession>A0A438GZA9</accession>
<dbReference type="EMBL" id="QGNW01000311">
    <property type="protein sequence ID" value="RVW77575.1"/>
    <property type="molecule type" value="Genomic_DNA"/>
</dbReference>
<dbReference type="Proteomes" id="UP000288805">
    <property type="component" value="Unassembled WGS sequence"/>
</dbReference>
<evidence type="ECO:0000313" key="2">
    <source>
        <dbReference type="Proteomes" id="UP000288805"/>
    </source>
</evidence>
<dbReference type="PANTHER" id="PTHR34427">
    <property type="entry name" value="DUF4283 DOMAIN PROTEIN"/>
    <property type="match status" value="1"/>
</dbReference>
<reference evidence="1 2" key="1">
    <citation type="journal article" date="2018" name="PLoS Genet.">
        <title>Population sequencing reveals clonal diversity and ancestral inbreeding in the grapevine cultivar Chardonnay.</title>
        <authorList>
            <person name="Roach M.J."/>
            <person name="Johnson D.L."/>
            <person name="Bohlmann J."/>
            <person name="van Vuuren H.J."/>
            <person name="Jones S.J."/>
            <person name="Pretorius I.S."/>
            <person name="Schmidt S.A."/>
            <person name="Borneman A.R."/>
        </authorList>
    </citation>
    <scope>NUCLEOTIDE SEQUENCE [LARGE SCALE GENOMIC DNA]</scope>
    <source>
        <strain evidence="2">cv. Chardonnay</strain>
        <tissue evidence="1">Leaf</tissue>
    </source>
</reference>
<dbReference type="PANTHER" id="PTHR34427:SF5">
    <property type="entry name" value="DUF4283 DOMAIN-CONTAINING PROTEIN"/>
    <property type="match status" value="1"/>
</dbReference>
<proteinExistence type="predicted"/>